<comment type="caution">
    <text evidence="1">The sequence shown here is derived from an EMBL/GenBank/DDBJ whole genome shotgun (WGS) entry which is preliminary data.</text>
</comment>
<dbReference type="EMBL" id="JNOM01000652">
    <property type="protein sequence ID" value="KNG80255.1"/>
    <property type="molecule type" value="Genomic_DNA"/>
</dbReference>
<dbReference type="AlphaFoldDB" id="A0A0L1ILV5"/>
<dbReference type="Proteomes" id="UP000037505">
    <property type="component" value="Unassembled WGS sequence"/>
</dbReference>
<evidence type="ECO:0008006" key="3">
    <source>
        <dbReference type="Google" id="ProtNLM"/>
    </source>
</evidence>
<proteinExistence type="predicted"/>
<dbReference type="PANTHER" id="PTHR38926:SF72">
    <property type="entry name" value="IM:7136021-RELATED"/>
    <property type="match status" value="1"/>
</dbReference>
<dbReference type="GeneID" id="26812718"/>
<accession>A0A0L1ILV5</accession>
<keyword evidence="2" id="KW-1185">Reference proteome</keyword>
<evidence type="ECO:0000313" key="2">
    <source>
        <dbReference type="Proteomes" id="UP000037505"/>
    </source>
</evidence>
<dbReference type="STRING" id="1509407.A0A0L1ILV5"/>
<dbReference type="OrthoDB" id="10028886at2759"/>
<dbReference type="InterPro" id="IPR032675">
    <property type="entry name" value="LRR_dom_sf"/>
</dbReference>
<evidence type="ECO:0000313" key="1">
    <source>
        <dbReference type="EMBL" id="KNG80255.1"/>
    </source>
</evidence>
<dbReference type="SUPFAM" id="SSF52047">
    <property type="entry name" value="RNI-like"/>
    <property type="match status" value="1"/>
</dbReference>
<gene>
    <name evidence="1" type="ORF">ANOM_010914</name>
</gene>
<organism evidence="1 2">
    <name type="scientific">Aspergillus nomiae NRRL (strain ATCC 15546 / NRRL 13137 / CBS 260.88 / M93)</name>
    <dbReference type="NCBI Taxonomy" id="1509407"/>
    <lineage>
        <taxon>Eukaryota</taxon>
        <taxon>Fungi</taxon>
        <taxon>Dikarya</taxon>
        <taxon>Ascomycota</taxon>
        <taxon>Pezizomycotina</taxon>
        <taxon>Eurotiomycetes</taxon>
        <taxon>Eurotiomycetidae</taxon>
        <taxon>Eurotiales</taxon>
        <taxon>Aspergillaceae</taxon>
        <taxon>Aspergillus</taxon>
        <taxon>Aspergillus subgen. Circumdati</taxon>
    </lineage>
</organism>
<dbReference type="Gene3D" id="3.80.10.10">
    <property type="entry name" value="Ribonuclease Inhibitor"/>
    <property type="match status" value="2"/>
</dbReference>
<dbReference type="PANTHER" id="PTHR38926">
    <property type="entry name" value="F-BOX DOMAIN CONTAINING PROTEIN, EXPRESSED"/>
    <property type="match status" value="1"/>
</dbReference>
<sequence>MTFPLVGDVLYIILNILADQRDYNSLYQCAITSRCFTEPALQVLQRNSSTLEPSDFLPRRTSVTLAAIDDVQINSIRKWAKMWRSIVMSALEYTYLPYYTYIHYLDLEGLEFLLRVLYYEDEKEAFFTPEIDDYLSHEYGMKGNRRLRSSSKSFDKDFVLFTISAAIVKRLTSIRGMACNAYPVQPSMLEFLQRLPSLQTLRIWSGSCLTDHVVDKIRNHCPDLKNVIIRGWYSESPIDGDATLENLLNKLRPNTLEHYEVLNCSQQGPRSIRALSSHWDSLAVLSLDRLRTTAVAELVSLSAPPALKVLALSNTVWIRDEAPPQPIDQVADWIRRCKTLQQLELVHFTDDDPFLLAKVLPEKSLHLSSLSLKDYWIHTASPFHEALHQHPSLQYLHLDGQGSDEPEHNESLIQGISQLPNLRGLKLEGVSSGFIMEDFMALTPHLPHLERLWIDGKYFCNRIWNAFLCLPKLKGLTIAGRSAFKGKGILDFIDQLGPGNRGFRLSILKSTDDTDINDITEHFVRDHLGSKLNGYFDFDWAEEEEYETEEEADFDDDMSE</sequence>
<protein>
    <recommendedName>
        <fullName evidence="3">F-box domain protein</fullName>
    </recommendedName>
</protein>
<reference evidence="1 2" key="1">
    <citation type="submission" date="2014-06" db="EMBL/GenBank/DDBJ databases">
        <title>The Genome of the Aflatoxigenic Filamentous Fungus Aspergillus nomius.</title>
        <authorList>
            <person name="Moore M.G."/>
            <person name="Shannon B.M."/>
            <person name="Brian M.M."/>
        </authorList>
    </citation>
    <scope>NUCLEOTIDE SEQUENCE [LARGE SCALE GENOMIC DNA]</scope>
    <source>
        <strain evidence="1 2">NRRL 13137</strain>
    </source>
</reference>
<dbReference type="RefSeq" id="XP_015401178.1">
    <property type="nucleotide sequence ID" value="XM_015556170.1"/>
</dbReference>
<name>A0A0L1ILV5_ASPN3</name>